<dbReference type="InterPro" id="IPR016169">
    <property type="entry name" value="FAD-bd_PCMH_sub2"/>
</dbReference>
<dbReference type="Proteomes" id="UP001564657">
    <property type="component" value="Unassembled WGS sequence"/>
</dbReference>
<gene>
    <name evidence="4" type="ORF">AB8U03_07365</name>
</gene>
<dbReference type="Gene3D" id="3.30.465.10">
    <property type="match status" value="1"/>
</dbReference>
<accession>A0ABV4BML4</accession>
<evidence type="ECO:0000259" key="3">
    <source>
        <dbReference type="PROSITE" id="PS51387"/>
    </source>
</evidence>
<protein>
    <submittedName>
        <fullName evidence="4">Xanthine dehydrogenase family protein subunit M</fullName>
    </submittedName>
</protein>
<sequence length="282" mass="31284">MSDIIMRTPQSIQELKNYLSIADERTYILAGGTDFIIKMNKNNIYEGTIIDLTGINELNYIKKEDKFIKIGSNTTFTDISGSRIINEYASCVAQAASLVGSVQIRNCATIAGNVANASQAADCIPALMCLDAKVKIMNGKGEFSEKNIEKVVLGINKNCLKNDEVIVEILIPLRDHMYKSAFYKIGSRSSVTISKLNIAVSVKLEEFIEKASVVIGSLGERAFHSTICEEMLVNKKINQKLFIDFKKKLKEQVDLAIPNRSSKAYKREAIVGVADEVIKKLF</sequence>
<comment type="caution">
    <text evidence="4">The sequence shown here is derived from an EMBL/GenBank/DDBJ whole genome shotgun (WGS) entry which is preliminary data.</text>
</comment>
<evidence type="ECO:0000256" key="2">
    <source>
        <dbReference type="ARBA" id="ARBA00023002"/>
    </source>
</evidence>
<name>A0ABV4BML4_9CLOT</name>
<dbReference type="PANTHER" id="PTHR42659">
    <property type="entry name" value="XANTHINE DEHYDROGENASE SUBUNIT C-RELATED"/>
    <property type="match status" value="1"/>
</dbReference>
<dbReference type="SUPFAM" id="SSF56176">
    <property type="entry name" value="FAD-binding/transporter-associated domain-like"/>
    <property type="match status" value="1"/>
</dbReference>
<dbReference type="InterPro" id="IPR036683">
    <property type="entry name" value="CO_DH_flav_C_dom_sf"/>
</dbReference>
<dbReference type="Gene3D" id="3.30.390.50">
    <property type="entry name" value="CO dehydrogenase flavoprotein, C-terminal domain"/>
    <property type="match status" value="1"/>
</dbReference>
<dbReference type="InterPro" id="IPR036318">
    <property type="entry name" value="FAD-bd_PCMH-like_sf"/>
</dbReference>
<dbReference type="InterPro" id="IPR051312">
    <property type="entry name" value="Diverse_Substr_Oxidored"/>
</dbReference>
<dbReference type="Pfam" id="PF03450">
    <property type="entry name" value="CO_deh_flav_C"/>
    <property type="match status" value="1"/>
</dbReference>
<dbReference type="InterPro" id="IPR002346">
    <property type="entry name" value="Mopterin_DH_FAD-bd"/>
</dbReference>
<keyword evidence="1" id="KW-0285">Flavoprotein</keyword>
<dbReference type="RefSeq" id="WP_369703902.1">
    <property type="nucleotide sequence ID" value="NZ_JBGEWD010000005.1"/>
</dbReference>
<dbReference type="Pfam" id="PF00941">
    <property type="entry name" value="FAD_binding_5"/>
    <property type="match status" value="1"/>
</dbReference>
<feature type="domain" description="FAD-binding PCMH-type" evidence="3">
    <location>
        <begin position="1"/>
        <end position="176"/>
    </location>
</feature>
<dbReference type="InterPro" id="IPR005107">
    <property type="entry name" value="CO_DH_flav_C"/>
</dbReference>
<organism evidence="4 5">
    <name type="scientific">Clostridium moutaii</name>
    <dbReference type="NCBI Taxonomy" id="3240932"/>
    <lineage>
        <taxon>Bacteria</taxon>
        <taxon>Bacillati</taxon>
        <taxon>Bacillota</taxon>
        <taxon>Clostridia</taxon>
        <taxon>Eubacteriales</taxon>
        <taxon>Clostridiaceae</taxon>
        <taxon>Clostridium</taxon>
    </lineage>
</organism>
<dbReference type="Gene3D" id="3.30.43.10">
    <property type="entry name" value="Uridine Diphospho-n-acetylenolpyruvylglucosamine Reductase, domain 2"/>
    <property type="match status" value="1"/>
</dbReference>
<dbReference type="PANTHER" id="PTHR42659:SF9">
    <property type="entry name" value="XANTHINE DEHYDROGENASE FAD-BINDING SUBUNIT XDHB-RELATED"/>
    <property type="match status" value="1"/>
</dbReference>
<evidence type="ECO:0000256" key="1">
    <source>
        <dbReference type="ARBA" id="ARBA00022630"/>
    </source>
</evidence>
<dbReference type="InterPro" id="IPR016167">
    <property type="entry name" value="FAD-bd_PCMH_sub1"/>
</dbReference>
<dbReference type="SMART" id="SM01092">
    <property type="entry name" value="CO_deh_flav_C"/>
    <property type="match status" value="1"/>
</dbReference>
<evidence type="ECO:0000313" key="4">
    <source>
        <dbReference type="EMBL" id="MEY8000017.1"/>
    </source>
</evidence>
<keyword evidence="2" id="KW-0560">Oxidoreductase</keyword>
<reference evidence="4 5" key="1">
    <citation type="submission" date="2024-08" db="EMBL/GenBank/DDBJ databases">
        <title>Clostridium lapicellarii sp. nov., and Clostridium renhuaiense sp. nov., two species isolated from the mud in a fermentation cellar used for producing sauce-flavour Chinese liquors.</title>
        <authorList>
            <person name="Yang F."/>
            <person name="Wang H."/>
            <person name="Chen L.Q."/>
            <person name="Zhou N."/>
            <person name="Lu J.J."/>
            <person name="Pu X.X."/>
            <person name="Wan B."/>
            <person name="Wang L."/>
            <person name="Liu S.J."/>
        </authorList>
    </citation>
    <scope>NUCLEOTIDE SEQUENCE [LARGE SCALE GENOMIC DNA]</scope>
    <source>
        <strain evidence="4 5">MT-5</strain>
    </source>
</reference>
<keyword evidence="5" id="KW-1185">Reference proteome</keyword>
<dbReference type="EMBL" id="JBGEWD010000005">
    <property type="protein sequence ID" value="MEY8000017.1"/>
    <property type="molecule type" value="Genomic_DNA"/>
</dbReference>
<dbReference type="InterPro" id="IPR016166">
    <property type="entry name" value="FAD-bd_PCMH"/>
</dbReference>
<proteinExistence type="predicted"/>
<dbReference type="SUPFAM" id="SSF55447">
    <property type="entry name" value="CO dehydrogenase flavoprotein C-terminal domain-like"/>
    <property type="match status" value="1"/>
</dbReference>
<dbReference type="PROSITE" id="PS51387">
    <property type="entry name" value="FAD_PCMH"/>
    <property type="match status" value="1"/>
</dbReference>
<evidence type="ECO:0000313" key="5">
    <source>
        <dbReference type="Proteomes" id="UP001564657"/>
    </source>
</evidence>